<dbReference type="Proteomes" id="UP000199318">
    <property type="component" value="Unassembled WGS sequence"/>
</dbReference>
<keyword evidence="1" id="KW-0175">Coiled coil</keyword>
<dbReference type="Gene3D" id="3.30.1490.480">
    <property type="entry name" value="Endolytic murein transglycosylase"/>
    <property type="match status" value="1"/>
</dbReference>
<evidence type="ECO:0000313" key="3">
    <source>
        <dbReference type="Proteomes" id="UP000199318"/>
    </source>
</evidence>
<dbReference type="InterPro" id="IPR003770">
    <property type="entry name" value="MLTG-like"/>
</dbReference>
<dbReference type="Pfam" id="PF02618">
    <property type="entry name" value="YceG"/>
    <property type="match status" value="1"/>
</dbReference>
<gene>
    <name evidence="2" type="ORF">SAMN05444126_106112</name>
</gene>
<keyword evidence="3" id="KW-1185">Reference proteome</keyword>
<feature type="coiled-coil region" evidence="1">
    <location>
        <begin position="43"/>
        <end position="84"/>
    </location>
</feature>
<accession>A0A1H9S9U8</accession>
<name>A0A1H9S9U8_9BACI</name>
<dbReference type="OrthoDB" id="2138957at2"/>
<organism evidence="2 3">
    <name type="scientific">Salisediminibacterium halotolerans</name>
    <dbReference type="NCBI Taxonomy" id="517425"/>
    <lineage>
        <taxon>Bacteria</taxon>
        <taxon>Bacillati</taxon>
        <taxon>Bacillota</taxon>
        <taxon>Bacilli</taxon>
        <taxon>Bacillales</taxon>
        <taxon>Bacillaceae</taxon>
        <taxon>Salisediminibacterium</taxon>
    </lineage>
</organism>
<sequence>MSKEFSRGAALGLLLSAIALSSIYWYAPDLISSGKQTAETEEINSELQEQEEIEIKLANKEKKIKELEQDLSEVRAESEGAKSETDQVHHAVFEIESGESAEEISDRLAEKKILENSESFYQKLSDKNLQSHIQTGTFHLNSTMNSEEIIEQITS</sequence>
<dbReference type="AlphaFoldDB" id="A0A1H9S9U8"/>
<dbReference type="STRING" id="1464123.SAMN05444126_106112"/>
<evidence type="ECO:0000313" key="2">
    <source>
        <dbReference type="EMBL" id="SER81774.1"/>
    </source>
</evidence>
<comment type="caution">
    <text evidence="2">The sequence shown here is derived from an EMBL/GenBank/DDBJ whole genome shotgun (WGS) entry which is preliminary data.</text>
</comment>
<proteinExistence type="predicted"/>
<protein>
    <submittedName>
        <fullName evidence="2">YceG-like family protein</fullName>
    </submittedName>
</protein>
<dbReference type="EMBL" id="FOGV01000006">
    <property type="protein sequence ID" value="SER81774.1"/>
    <property type="molecule type" value="Genomic_DNA"/>
</dbReference>
<dbReference type="RefSeq" id="WP_093072396.1">
    <property type="nucleotide sequence ID" value="NZ_FOGV01000006.1"/>
</dbReference>
<evidence type="ECO:0000256" key="1">
    <source>
        <dbReference type="SAM" id="Coils"/>
    </source>
</evidence>
<reference evidence="3" key="1">
    <citation type="submission" date="2016-10" db="EMBL/GenBank/DDBJ databases">
        <authorList>
            <person name="de Groot N.N."/>
        </authorList>
    </citation>
    <scope>NUCLEOTIDE SEQUENCE [LARGE SCALE GENOMIC DNA]</scope>
    <source>
        <strain evidence="3">10nlg</strain>
    </source>
</reference>